<comment type="subunit">
    <text evidence="3">Homotetramer.</text>
</comment>
<dbReference type="SFLD" id="SFLDS00003">
    <property type="entry name" value="Haloacid_Dehalogenase"/>
    <property type="match status" value="1"/>
</dbReference>
<dbReference type="SFLD" id="SFLDG01138">
    <property type="entry name" value="C1.6.2:_Deoxy-d-mannose-octulo"/>
    <property type="match status" value="1"/>
</dbReference>
<dbReference type="GO" id="GO:0046872">
    <property type="term" value="F:metal ion binding"/>
    <property type="evidence" value="ECO:0007669"/>
    <property type="project" value="UniProtKB-KW"/>
</dbReference>
<comment type="cofactor">
    <cofactor evidence="1">
        <name>Mg(2+)</name>
        <dbReference type="ChEBI" id="CHEBI:18420"/>
    </cofactor>
</comment>
<dbReference type="InterPro" id="IPR006549">
    <property type="entry name" value="HAD-SF_hydro_IIIA"/>
</dbReference>
<keyword evidence="4" id="KW-0479">Metal-binding</keyword>
<dbReference type="Gene3D" id="1.10.260.40">
    <property type="entry name" value="lambda repressor-like DNA-binding domains"/>
    <property type="match status" value="1"/>
</dbReference>
<dbReference type="CDD" id="cd00093">
    <property type="entry name" value="HTH_XRE"/>
    <property type="match status" value="1"/>
</dbReference>
<evidence type="ECO:0000313" key="8">
    <source>
        <dbReference type="EMBL" id="MPM22818.1"/>
    </source>
</evidence>
<dbReference type="NCBIfam" id="TIGR01662">
    <property type="entry name" value="HAD-SF-IIIA"/>
    <property type="match status" value="1"/>
</dbReference>
<dbReference type="InterPro" id="IPR001387">
    <property type="entry name" value="Cro/C1-type_HTH"/>
</dbReference>
<dbReference type="InterPro" id="IPR010023">
    <property type="entry name" value="KdsC_fam"/>
</dbReference>
<dbReference type="InterPro" id="IPR036412">
    <property type="entry name" value="HAD-like_sf"/>
</dbReference>
<keyword evidence="5" id="KW-0378">Hydrolase</keyword>
<dbReference type="GO" id="GO:0008781">
    <property type="term" value="F:N-acylneuraminate cytidylyltransferase activity"/>
    <property type="evidence" value="ECO:0007669"/>
    <property type="project" value="TreeGrafter"/>
</dbReference>
<reference evidence="8" key="1">
    <citation type="submission" date="2019-08" db="EMBL/GenBank/DDBJ databases">
        <authorList>
            <person name="Kucharzyk K."/>
            <person name="Murdoch R.W."/>
            <person name="Higgins S."/>
            <person name="Loffler F."/>
        </authorList>
    </citation>
    <scope>NUCLEOTIDE SEQUENCE</scope>
</reference>
<sequence length="227" mass="24998">MKTFISNLTRIMESEGLTADELSARCGLEKSAFQSFFDGKTFPLPSELVRMAKALKLPFESLLCPVAAVPADFDCRLIAIDIDGVMTDGGMYVTSDRKEMKKFSTRDGMAMKIAARLGIEVGFISNGMMEELVCYRAEMIHVKRWYVGNDKKLPVLESWCRELGIEMSQVAFIGDDINDLEVMQAVGLSVCPADAVPTIKAVAKIVLQTSGGQGCVREFGEMLGWTK</sequence>
<dbReference type="Pfam" id="PF08282">
    <property type="entry name" value="Hydrolase_3"/>
    <property type="match status" value="1"/>
</dbReference>
<dbReference type="EMBL" id="VSSQ01003892">
    <property type="protein sequence ID" value="MPM22818.1"/>
    <property type="molecule type" value="Genomic_DNA"/>
</dbReference>
<dbReference type="SUPFAM" id="SSF47413">
    <property type="entry name" value="lambda repressor-like DNA-binding domains"/>
    <property type="match status" value="1"/>
</dbReference>
<evidence type="ECO:0000256" key="6">
    <source>
        <dbReference type="ARBA" id="ARBA00022842"/>
    </source>
</evidence>
<dbReference type="GO" id="GO:0003677">
    <property type="term" value="F:DNA binding"/>
    <property type="evidence" value="ECO:0007669"/>
    <property type="project" value="InterPro"/>
</dbReference>
<proteinExistence type="inferred from homology"/>
<evidence type="ECO:0000256" key="5">
    <source>
        <dbReference type="ARBA" id="ARBA00022801"/>
    </source>
</evidence>
<dbReference type="SMART" id="SM00530">
    <property type="entry name" value="HTH_XRE"/>
    <property type="match status" value="1"/>
</dbReference>
<dbReference type="AlphaFoldDB" id="A0A644Y4G4"/>
<dbReference type="Gene3D" id="3.40.50.1000">
    <property type="entry name" value="HAD superfamily/HAD-like"/>
    <property type="match status" value="1"/>
</dbReference>
<feature type="domain" description="HTH cro/C1-type" evidence="7">
    <location>
        <begin position="8"/>
        <end position="62"/>
    </location>
</feature>
<dbReference type="NCBIfam" id="TIGR01670">
    <property type="entry name" value="KdsC-phosphatas"/>
    <property type="match status" value="1"/>
</dbReference>
<dbReference type="SFLD" id="SFLDG01136">
    <property type="entry name" value="C1.6:_Phosphoserine_Phosphatas"/>
    <property type="match status" value="1"/>
</dbReference>
<accession>A0A644Y4G4</accession>
<comment type="similarity">
    <text evidence="2">Belongs to the KdsC family.</text>
</comment>
<dbReference type="PANTHER" id="PTHR21485:SF3">
    <property type="entry name" value="N-ACYLNEURAMINATE CYTIDYLYLTRANSFERASE"/>
    <property type="match status" value="1"/>
</dbReference>
<dbReference type="PROSITE" id="PS50943">
    <property type="entry name" value="HTH_CROC1"/>
    <property type="match status" value="1"/>
</dbReference>
<name>A0A644Y4G4_9ZZZZ</name>
<dbReference type="PANTHER" id="PTHR21485">
    <property type="entry name" value="HAD SUPERFAMILY MEMBERS CMAS AND KDSC"/>
    <property type="match status" value="1"/>
</dbReference>
<dbReference type="GO" id="GO:0016788">
    <property type="term" value="F:hydrolase activity, acting on ester bonds"/>
    <property type="evidence" value="ECO:0007669"/>
    <property type="project" value="InterPro"/>
</dbReference>
<evidence type="ECO:0000256" key="1">
    <source>
        <dbReference type="ARBA" id="ARBA00001946"/>
    </source>
</evidence>
<evidence type="ECO:0000256" key="3">
    <source>
        <dbReference type="ARBA" id="ARBA00011881"/>
    </source>
</evidence>
<comment type="caution">
    <text evidence="8">The sequence shown here is derived from an EMBL/GenBank/DDBJ whole genome shotgun (WGS) entry which is preliminary data.</text>
</comment>
<dbReference type="InterPro" id="IPR023214">
    <property type="entry name" value="HAD_sf"/>
</dbReference>
<evidence type="ECO:0000259" key="7">
    <source>
        <dbReference type="PROSITE" id="PS50943"/>
    </source>
</evidence>
<dbReference type="SUPFAM" id="SSF56784">
    <property type="entry name" value="HAD-like"/>
    <property type="match status" value="1"/>
</dbReference>
<evidence type="ECO:0000256" key="2">
    <source>
        <dbReference type="ARBA" id="ARBA00005893"/>
    </source>
</evidence>
<protein>
    <recommendedName>
        <fullName evidence="7">HTH cro/C1-type domain-containing protein</fullName>
    </recommendedName>
</protein>
<dbReference type="InterPro" id="IPR050793">
    <property type="entry name" value="CMP-NeuNAc_synthase"/>
</dbReference>
<organism evidence="8">
    <name type="scientific">bioreactor metagenome</name>
    <dbReference type="NCBI Taxonomy" id="1076179"/>
    <lineage>
        <taxon>unclassified sequences</taxon>
        <taxon>metagenomes</taxon>
        <taxon>ecological metagenomes</taxon>
    </lineage>
</organism>
<evidence type="ECO:0000256" key="4">
    <source>
        <dbReference type="ARBA" id="ARBA00022723"/>
    </source>
</evidence>
<dbReference type="InterPro" id="IPR010982">
    <property type="entry name" value="Lambda_DNA-bd_dom_sf"/>
</dbReference>
<keyword evidence="6" id="KW-0460">Magnesium</keyword>
<gene>
    <name evidence="8" type="ORF">SDC9_69277</name>
</gene>